<dbReference type="Proteomes" id="UP000515140">
    <property type="component" value="Unplaced"/>
</dbReference>
<dbReference type="InterPro" id="IPR056264">
    <property type="entry name" value="R2_ABCA1-4-like"/>
</dbReference>
<dbReference type="GO" id="GO:0016887">
    <property type="term" value="F:ATP hydrolysis activity"/>
    <property type="evidence" value="ECO:0007669"/>
    <property type="project" value="InterPro"/>
</dbReference>
<reference evidence="15" key="1">
    <citation type="submission" date="2025-08" db="UniProtKB">
        <authorList>
            <consortium name="RefSeq"/>
        </authorList>
    </citation>
    <scope>IDENTIFICATION</scope>
    <source>
        <tissue evidence="15">Spleen</tissue>
    </source>
</reference>
<evidence type="ECO:0000256" key="8">
    <source>
        <dbReference type="ARBA" id="ARBA00023055"/>
    </source>
</evidence>
<evidence type="ECO:0000256" key="2">
    <source>
        <dbReference type="ARBA" id="ARBA00022448"/>
    </source>
</evidence>
<keyword evidence="5" id="KW-0547">Nucleotide-binding</keyword>
<dbReference type="SMART" id="SM00382">
    <property type="entry name" value="AAA"/>
    <property type="match status" value="2"/>
</dbReference>
<dbReference type="GO" id="GO:0140359">
    <property type="term" value="F:ABC-type transporter activity"/>
    <property type="evidence" value="ECO:0007669"/>
    <property type="project" value="InterPro"/>
</dbReference>
<keyword evidence="3 12" id="KW-0812">Transmembrane</keyword>
<evidence type="ECO:0000256" key="9">
    <source>
        <dbReference type="ARBA" id="ARBA00023136"/>
    </source>
</evidence>
<dbReference type="CDD" id="cd03263">
    <property type="entry name" value="ABC_subfamily_A"/>
    <property type="match status" value="2"/>
</dbReference>
<dbReference type="GO" id="GO:0016020">
    <property type="term" value="C:membrane"/>
    <property type="evidence" value="ECO:0007669"/>
    <property type="project" value="InterPro"/>
</dbReference>
<keyword evidence="2" id="KW-0813">Transport</keyword>
<dbReference type="GO" id="GO:0005524">
    <property type="term" value="F:ATP binding"/>
    <property type="evidence" value="ECO:0007669"/>
    <property type="project" value="UniProtKB-KW"/>
</dbReference>
<dbReference type="PROSITE" id="PS00211">
    <property type="entry name" value="ABC_TRANSPORTER_1"/>
    <property type="match status" value="1"/>
</dbReference>
<dbReference type="InterPro" id="IPR013525">
    <property type="entry name" value="ABC2_TM"/>
</dbReference>
<evidence type="ECO:0000256" key="4">
    <source>
        <dbReference type="ARBA" id="ARBA00022737"/>
    </source>
</evidence>
<feature type="transmembrane region" description="Helical" evidence="12">
    <location>
        <begin position="1026"/>
        <end position="1048"/>
    </location>
</feature>
<dbReference type="KEGG" id="pcw:110221854"/>
<evidence type="ECO:0000256" key="10">
    <source>
        <dbReference type="ARBA" id="ARBA00023180"/>
    </source>
</evidence>
<gene>
    <name evidence="15" type="primary">LOC110221854</name>
</gene>
<evidence type="ECO:0000313" key="14">
    <source>
        <dbReference type="Proteomes" id="UP000515140"/>
    </source>
</evidence>
<dbReference type="Gene3D" id="3.40.50.300">
    <property type="entry name" value="P-loop containing nucleotide triphosphate hydrolases"/>
    <property type="match status" value="2"/>
</dbReference>
<dbReference type="InterPro" id="IPR027417">
    <property type="entry name" value="P-loop_NTPase"/>
</dbReference>
<evidence type="ECO:0000256" key="1">
    <source>
        <dbReference type="ARBA" id="ARBA00004127"/>
    </source>
</evidence>
<dbReference type="InParanoid" id="A0A6P5LY12"/>
<comment type="catalytic activity">
    <reaction evidence="11">
        <text>cholesterol(in) + ATP + H2O = cholesterol(out) + ADP + phosphate + H(+)</text>
        <dbReference type="Rhea" id="RHEA:39051"/>
        <dbReference type="ChEBI" id="CHEBI:15377"/>
        <dbReference type="ChEBI" id="CHEBI:15378"/>
        <dbReference type="ChEBI" id="CHEBI:16113"/>
        <dbReference type="ChEBI" id="CHEBI:30616"/>
        <dbReference type="ChEBI" id="CHEBI:43474"/>
        <dbReference type="ChEBI" id="CHEBI:456216"/>
    </reaction>
    <physiologicalReaction direction="left-to-right" evidence="11">
        <dbReference type="Rhea" id="RHEA:39052"/>
    </physiologicalReaction>
</comment>
<dbReference type="RefSeq" id="XP_020862173.1">
    <property type="nucleotide sequence ID" value="XM_021006514.1"/>
</dbReference>
<evidence type="ECO:0000256" key="11">
    <source>
        <dbReference type="ARBA" id="ARBA00050894"/>
    </source>
</evidence>
<feature type="transmembrane region" description="Helical" evidence="12">
    <location>
        <begin position="1140"/>
        <end position="1163"/>
    </location>
</feature>
<comment type="subcellular location">
    <subcellularLocation>
        <location evidence="1">Endomembrane system</location>
        <topology evidence="1">Multi-pass membrane protein</topology>
    </subcellularLocation>
</comment>
<dbReference type="GO" id="GO:0012505">
    <property type="term" value="C:endomembrane system"/>
    <property type="evidence" value="ECO:0007669"/>
    <property type="project" value="UniProtKB-SubCell"/>
</dbReference>
<protein>
    <submittedName>
        <fullName evidence="15">ATP-binding cassette sub-family A member 3-like</fullName>
    </submittedName>
</protein>
<keyword evidence="7 12" id="KW-1133">Transmembrane helix</keyword>
<feature type="transmembrane region" description="Helical" evidence="12">
    <location>
        <begin position="1068"/>
        <end position="1091"/>
    </location>
</feature>
<evidence type="ECO:0000256" key="12">
    <source>
        <dbReference type="SAM" id="Phobius"/>
    </source>
</evidence>
<evidence type="ECO:0000313" key="15">
    <source>
        <dbReference type="RefSeq" id="XP_020862173.1"/>
    </source>
</evidence>
<dbReference type="GeneID" id="110221854"/>
<sequence>MAMCRLFKLLLWKNYILKKRMLLSSLVEVLLPLLCAGVLISLRVKSKPQHKNSIRYKPLSIDDLPSVFIKTFPPNFLFLFYFPSESDAVKTIAKKVSHSFRFALRVKAYAEENVENGFSYTFSTIAFTQITNKSACLPLKVDYHLRFPFRQKFFNVDEKDQIGEVLDGWNTHLLFPLFILSGPRNPSVPDRGLPEYFREGFLSLQHAVNREIMYYHMNHSMTQQYEKISITMKRFPFPSYIQDPFISILEDNFSMLIMLSFLCSSIFIIHAVVQEKEKKFKEYMRIMGLSNWLHWSAWFFMYISFFIIVISLMILLFSLKVDYNVSVLTKSDPTLVFFFLLCFAIATISFSFMISVFFSKGIGIQWKHVLKISKSEKFGFGEVLIMLLIDSILYGLVTWYVETVFPGKYGIPQPWYFFVMVTLYWSGRPRNVAHNEELENKFNMLERKAYIQDEPKDLFAGVRICNLSKIFKSRNTIKKAVNNLTLNMYEGQITVLLGHNGAGKTTTLSILTGLLPPTSGEAYLSGYEISRDIVQIRKSLGLCPQYDILFDYMTVAEHLYFYVQLKGVSDKDWSDEINYILNILNLENKRNTISKSLSGGMKRKVSIGIALIGGSKVVMLDEPTSGMDPVSRRATWDLLQNQKSNRTILLTTHFMDEADLLGDRIAIMAKGELQCCGSSLFLKQKYGAGYHMIMVKGQHCNVHEIEILIREHIPNATMERNMGAELSFILPKENVHSFEALFEELEERQEELGISSFGASVTTMEEVFLRVSKQVDSSMDLQSIHLPSIRGLSNVRSKKKMDLTVLSKKSSVVNETNNFKFKLQWQKFYAMFIKKVLFTWRNWKMMVAQSIAPLLSIIFIIEVFKMDVESTTIPMLRLTLNQYGHTTVPFFISKTAKLHPNLSDHISNTIQAEGHMPLEVIGSKFSSFLPIEDFLISKAEEESDTFDENFLMAMSFQDKEDQTVISTLFNNQAYHTAPMALSMVENILYKLFFGSRASITVTNEPELPQLVEASHIRLFQVSKGHFLSISMVFGMSFMVSSFAILAISDRVLRSKHIQFISGISPVHYWLSFLLWDLITIFLNSLLLLCLMKVIDEKVYIQSKHPEAVVLRLLLYGWSVIPCMYLMSCFFSGPASGCAKLVVLNIITGIVPFIIFTITGRYGFQKLSDKLDILFQLLPNYDLSMAFSNLYYNYEIKRFCKVLEIPKDNCKTRFLEKIWVVLCRCRSGEEFDNIKPTPECGSRAGCEGVLVEHPWDPYTFCKNQAPLVWFLNLRRISWQSLGIGKYLTSMAISGPIFLLLLFFTETNFFRKLKISFCKVFEREKLSRVHSLPSLIFKDDDVEEEREKILNSLPVLLQNTPLITEELTKVCGHRKTPILTVNRISFTVQKNECFGLLGFNGAGKTSTFKMLTGENIITSGDAFINGKSVLSNLKTLQGQVSYCPQFDALLDHMTGRETLTMYARIWGIPEPQIQLYVKNMIQKLHLDPHADKLVKNYSGGNRRKLSTGIALMGNPSVVFLDEPSTGMDPVARRLLWNAVTEIRQLGKAIIITSHSLEECKALCTRLAIMVNGQFKCLGSPQHLKSKYGSGYTLLAKIKGYTKEEEKMAVEAFKTFVDETFPGSILEEEHQGMVHYHLPKENLKWSKVFGILEEVKDRYKLDDYSVSQVSLEQVFLSFAHLQNSKGDES</sequence>
<accession>A0A6P5LY12</accession>
<dbReference type="Pfam" id="PF23321">
    <property type="entry name" value="R1_ABCA1"/>
    <property type="match status" value="1"/>
</dbReference>
<evidence type="ECO:0000259" key="13">
    <source>
        <dbReference type="PROSITE" id="PS50893"/>
    </source>
</evidence>
<feature type="transmembrane region" description="Helical" evidence="12">
    <location>
        <begin position="253"/>
        <end position="273"/>
    </location>
</feature>
<feature type="transmembrane region" description="Helical" evidence="12">
    <location>
        <begin position="1282"/>
        <end position="1302"/>
    </location>
</feature>
<feature type="transmembrane region" description="Helical" evidence="12">
    <location>
        <begin position="1112"/>
        <end position="1134"/>
    </location>
</feature>
<dbReference type="GO" id="GO:0005319">
    <property type="term" value="F:lipid transporter activity"/>
    <property type="evidence" value="ECO:0007669"/>
    <property type="project" value="TreeGrafter"/>
</dbReference>
<feature type="domain" description="ABC transporter" evidence="13">
    <location>
        <begin position="462"/>
        <end position="695"/>
    </location>
</feature>
<organism evidence="14 15">
    <name type="scientific">Phascolarctos cinereus</name>
    <name type="common">Koala</name>
    <dbReference type="NCBI Taxonomy" id="38626"/>
    <lineage>
        <taxon>Eukaryota</taxon>
        <taxon>Metazoa</taxon>
        <taxon>Chordata</taxon>
        <taxon>Craniata</taxon>
        <taxon>Vertebrata</taxon>
        <taxon>Euteleostomi</taxon>
        <taxon>Mammalia</taxon>
        <taxon>Metatheria</taxon>
        <taxon>Diprotodontia</taxon>
        <taxon>Phascolarctidae</taxon>
        <taxon>Phascolarctos</taxon>
    </lineage>
</organism>
<dbReference type="SUPFAM" id="SSF52540">
    <property type="entry name" value="P-loop containing nucleoside triphosphate hydrolases"/>
    <property type="match status" value="2"/>
</dbReference>
<keyword evidence="10" id="KW-0325">Glycoprotein</keyword>
<feature type="transmembrane region" description="Helical" evidence="12">
    <location>
        <begin position="293"/>
        <end position="317"/>
    </location>
</feature>
<evidence type="ECO:0000256" key="5">
    <source>
        <dbReference type="ARBA" id="ARBA00022741"/>
    </source>
</evidence>
<dbReference type="InterPro" id="IPR003593">
    <property type="entry name" value="AAA+_ATPase"/>
</dbReference>
<dbReference type="Pfam" id="PF12698">
    <property type="entry name" value="ABC2_membrane_3"/>
    <property type="match status" value="2"/>
</dbReference>
<name>A0A6P5LY12_PHACI</name>
<keyword evidence="6" id="KW-0067">ATP-binding</keyword>
<evidence type="ECO:0000256" key="7">
    <source>
        <dbReference type="ARBA" id="ARBA00022989"/>
    </source>
</evidence>
<dbReference type="InterPro" id="IPR003439">
    <property type="entry name" value="ABC_transporter-like_ATP-bd"/>
</dbReference>
<dbReference type="InterPro" id="IPR017871">
    <property type="entry name" value="ABC_transporter-like_CS"/>
</dbReference>
<feature type="transmembrane region" description="Helical" evidence="12">
    <location>
        <begin position="337"/>
        <end position="358"/>
    </location>
</feature>
<feature type="transmembrane region" description="Helical" evidence="12">
    <location>
        <begin position="21"/>
        <end position="42"/>
    </location>
</feature>
<dbReference type="GO" id="GO:0005737">
    <property type="term" value="C:cytoplasm"/>
    <property type="evidence" value="ECO:0007669"/>
    <property type="project" value="UniProtKB-ARBA"/>
</dbReference>
<keyword evidence="4" id="KW-0677">Repeat</keyword>
<proteinExistence type="predicted"/>
<dbReference type="PANTHER" id="PTHR19229">
    <property type="entry name" value="ATP-BINDING CASSETTE TRANSPORTER SUBFAMILY A ABCA"/>
    <property type="match status" value="1"/>
</dbReference>
<dbReference type="FunFam" id="3.40.50.300:FF:000327">
    <property type="entry name" value="ATP-binding cassette sub-family A member 3"/>
    <property type="match status" value="1"/>
</dbReference>
<dbReference type="InterPro" id="IPR026082">
    <property type="entry name" value="ABCA"/>
</dbReference>
<evidence type="ECO:0000256" key="6">
    <source>
        <dbReference type="ARBA" id="ARBA00022840"/>
    </source>
</evidence>
<evidence type="ECO:0000256" key="3">
    <source>
        <dbReference type="ARBA" id="ARBA00022692"/>
    </source>
</evidence>
<feature type="transmembrane region" description="Helical" evidence="12">
    <location>
        <begin position="379"/>
        <end position="401"/>
    </location>
</feature>
<keyword evidence="9 12" id="KW-0472">Membrane</keyword>
<keyword evidence="14" id="KW-1185">Reference proteome</keyword>
<dbReference type="Pfam" id="PF00005">
    <property type="entry name" value="ABC_tran"/>
    <property type="match status" value="2"/>
</dbReference>
<keyword evidence="8" id="KW-0445">Lipid transport</keyword>
<feature type="transmembrane region" description="Helical" evidence="12">
    <location>
        <begin position="843"/>
        <end position="864"/>
    </location>
</feature>
<dbReference type="FunFam" id="3.40.50.300:FF:000465">
    <property type="entry name" value="ATP-binding cassette, sub-family A (ABC1), member 3"/>
    <property type="match status" value="1"/>
</dbReference>
<feature type="domain" description="ABC transporter" evidence="13">
    <location>
        <begin position="1360"/>
        <end position="1594"/>
    </location>
</feature>
<dbReference type="PANTHER" id="PTHR19229:SF98">
    <property type="entry name" value="PHOSPHOLIPID-TRANSPORTING ATPASE ABCA3"/>
    <property type="match status" value="1"/>
</dbReference>
<dbReference type="PROSITE" id="PS50893">
    <property type="entry name" value="ABC_TRANSPORTER_2"/>
    <property type="match status" value="2"/>
</dbReference>